<evidence type="ECO:0000256" key="1">
    <source>
        <dbReference type="SAM" id="MobiDB-lite"/>
    </source>
</evidence>
<protein>
    <submittedName>
        <fullName evidence="2">Uncharacterized protein</fullName>
    </submittedName>
</protein>
<evidence type="ECO:0000313" key="2">
    <source>
        <dbReference type="EMBL" id="KKN03483.1"/>
    </source>
</evidence>
<organism evidence="2">
    <name type="scientific">marine sediment metagenome</name>
    <dbReference type="NCBI Taxonomy" id="412755"/>
    <lineage>
        <taxon>unclassified sequences</taxon>
        <taxon>metagenomes</taxon>
        <taxon>ecological metagenomes</taxon>
    </lineage>
</organism>
<dbReference type="AlphaFoldDB" id="A0A0F9QE05"/>
<comment type="caution">
    <text evidence="2">The sequence shown here is derived from an EMBL/GenBank/DDBJ whole genome shotgun (WGS) entry which is preliminary data.</text>
</comment>
<gene>
    <name evidence="2" type="ORF">LCGC14_1107250</name>
</gene>
<feature type="compositionally biased region" description="Basic and acidic residues" evidence="1">
    <location>
        <begin position="189"/>
        <end position="232"/>
    </location>
</feature>
<proteinExistence type="predicted"/>
<sequence>MKKYKRRAYAADFDFWGVGALGDVEYEDGFDKWDDIKEVFKNIKEEGRKVPVLRSHGDVRTVGHVGYHELDKCNKKVYIGFNQDELEKDIKLDALNGVSVEWITDNDNKIIDISHWAIGNTFKPMCEKDKCNIMQTKQRGDEPDTEVDPVTVPDEKEKVVPAEPEGSEQVEEISNTILMEEMKLLKKQIESMSKAKEEPKTDPEGKVDEDKKLKLGFQEKLKHELPGEESTKRPNTGFTKWKFV</sequence>
<reference evidence="2" key="1">
    <citation type="journal article" date="2015" name="Nature">
        <title>Complex archaea that bridge the gap between prokaryotes and eukaryotes.</title>
        <authorList>
            <person name="Spang A."/>
            <person name="Saw J.H."/>
            <person name="Jorgensen S.L."/>
            <person name="Zaremba-Niedzwiedzka K."/>
            <person name="Martijn J."/>
            <person name="Lind A.E."/>
            <person name="van Eijk R."/>
            <person name="Schleper C."/>
            <person name="Guy L."/>
            <person name="Ettema T.J."/>
        </authorList>
    </citation>
    <scope>NUCLEOTIDE SEQUENCE</scope>
</reference>
<accession>A0A0F9QE05</accession>
<feature type="region of interest" description="Disordered" evidence="1">
    <location>
        <begin position="189"/>
        <end position="244"/>
    </location>
</feature>
<dbReference type="EMBL" id="LAZR01005028">
    <property type="protein sequence ID" value="KKN03483.1"/>
    <property type="molecule type" value="Genomic_DNA"/>
</dbReference>
<name>A0A0F9QE05_9ZZZZ</name>